<dbReference type="Gene3D" id="3.40.250.10">
    <property type="entry name" value="Rhodanese-like domain"/>
    <property type="match status" value="1"/>
</dbReference>
<dbReference type="InterPro" id="IPR050229">
    <property type="entry name" value="GlpE_sulfurtransferase"/>
</dbReference>
<dbReference type="Pfam" id="PF00581">
    <property type="entry name" value="Rhodanese"/>
    <property type="match status" value="1"/>
</dbReference>
<keyword evidence="3" id="KW-1185">Reference proteome</keyword>
<dbReference type="InterPro" id="IPR001307">
    <property type="entry name" value="Thiosulphate_STrfase_CS"/>
</dbReference>
<dbReference type="Proteomes" id="UP001611415">
    <property type="component" value="Unassembled WGS sequence"/>
</dbReference>
<dbReference type="PROSITE" id="PS50206">
    <property type="entry name" value="RHODANESE_3"/>
    <property type="match status" value="1"/>
</dbReference>
<accession>A0ABW7X0K5</accession>
<dbReference type="SUPFAM" id="SSF52821">
    <property type="entry name" value="Rhodanese/Cell cycle control phosphatase"/>
    <property type="match status" value="1"/>
</dbReference>
<sequence>MTRLITRDELAKELETGSVTVIDALPAEYFDKAHLPGALNLVEADVEAKAAQLLPDKDAAIVTYCSNPACANSAHVAAKLEALGYTNVRKYREGIQDWTEAGFPVEN</sequence>
<organism evidence="2 3">
    <name type="scientific">Nocardia xishanensis</name>
    <dbReference type="NCBI Taxonomy" id="238964"/>
    <lineage>
        <taxon>Bacteria</taxon>
        <taxon>Bacillati</taxon>
        <taxon>Actinomycetota</taxon>
        <taxon>Actinomycetes</taxon>
        <taxon>Mycobacteriales</taxon>
        <taxon>Nocardiaceae</taxon>
        <taxon>Nocardia</taxon>
    </lineage>
</organism>
<proteinExistence type="predicted"/>
<dbReference type="InterPro" id="IPR001763">
    <property type="entry name" value="Rhodanese-like_dom"/>
</dbReference>
<feature type="domain" description="Rhodanese" evidence="1">
    <location>
        <begin position="15"/>
        <end position="107"/>
    </location>
</feature>
<evidence type="ECO:0000313" key="2">
    <source>
        <dbReference type="EMBL" id="MFI2474636.1"/>
    </source>
</evidence>
<dbReference type="PANTHER" id="PTHR43031:SF1">
    <property type="entry name" value="PYRIDINE NUCLEOTIDE-DISULPHIDE OXIDOREDUCTASE"/>
    <property type="match status" value="1"/>
</dbReference>
<reference evidence="2 3" key="1">
    <citation type="submission" date="2024-10" db="EMBL/GenBank/DDBJ databases">
        <title>The Natural Products Discovery Center: Release of the First 8490 Sequenced Strains for Exploring Actinobacteria Biosynthetic Diversity.</title>
        <authorList>
            <person name="Kalkreuter E."/>
            <person name="Kautsar S.A."/>
            <person name="Yang D."/>
            <person name="Bader C.D."/>
            <person name="Teijaro C.N."/>
            <person name="Fluegel L."/>
            <person name="Davis C.M."/>
            <person name="Simpson J.R."/>
            <person name="Lauterbach L."/>
            <person name="Steele A.D."/>
            <person name="Gui C."/>
            <person name="Meng S."/>
            <person name="Li G."/>
            <person name="Viehrig K."/>
            <person name="Ye F."/>
            <person name="Su P."/>
            <person name="Kiefer A.F."/>
            <person name="Nichols A."/>
            <person name="Cepeda A.J."/>
            <person name="Yan W."/>
            <person name="Fan B."/>
            <person name="Jiang Y."/>
            <person name="Adhikari A."/>
            <person name="Zheng C.-J."/>
            <person name="Schuster L."/>
            <person name="Cowan T.M."/>
            <person name="Smanski M.J."/>
            <person name="Chevrette M.G."/>
            <person name="De Carvalho L.P.S."/>
            <person name="Shen B."/>
        </authorList>
    </citation>
    <scope>NUCLEOTIDE SEQUENCE [LARGE SCALE GENOMIC DNA]</scope>
    <source>
        <strain evidence="2 3">NPDC019275</strain>
    </source>
</reference>
<gene>
    <name evidence="2" type="ORF">ACH49W_14770</name>
</gene>
<dbReference type="EMBL" id="JBIRYO010000008">
    <property type="protein sequence ID" value="MFI2474636.1"/>
    <property type="molecule type" value="Genomic_DNA"/>
</dbReference>
<evidence type="ECO:0000259" key="1">
    <source>
        <dbReference type="PROSITE" id="PS50206"/>
    </source>
</evidence>
<evidence type="ECO:0000313" key="3">
    <source>
        <dbReference type="Proteomes" id="UP001611415"/>
    </source>
</evidence>
<protein>
    <submittedName>
        <fullName evidence="2">Rhodanese-like domain-containing protein</fullName>
    </submittedName>
</protein>
<dbReference type="CDD" id="cd00158">
    <property type="entry name" value="RHOD"/>
    <property type="match status" value="1"/>
</dbReference>
<dbReference type="RefSeq" id="WP_397092790.1">
    <property type="nucleotide sequence ID" value="NZ_JBIRYO010000008.1"/>
</dbReference>
<name>A0ABW7X0K5_9NOCA</name>
<comment type="caution">
    <text evidence="2">The sequence shown here is derived from an EMBL/GenBank/DDBJ whole genome shotgun (WGS) entry which is preliminary data.</text>
</comment>
<dbReference type="InterPro" id="IPR036873">
    <property type="entry name" value="Rhodanese-like_dom_sf"/>
</dbReference>
<dbReference type="SMART" id="SM00450">
    <property type="entry name" value="RHOD"/>
    <property type="match status" value="1"/>
</dbReference>
<dbReference type="PROSITE" id="PS00380">
    <property type="entry name" value="RHODANESE_1"/>
    <property type="match status" value="1"/>
</dbReference>
<dbReference type="PANTHER" id="PTHR43031">
    <property type="entry name" value="FAD-DEPENDENT OXIDOREDUCTASE"/>
    <property type="match status" value="1"/>
</dbReference>